<evidence type="ECO:0000259" key="1">
    <source>
        <dbReference type="Pfam" id="PF00501"/>
    </source>
</evidence>
<name>A0A1F8A4J8_9EURO</name>
<dbReference type="OrthoDB" id="10253115at2759"/>
<dbReference type="InterPro" id="IPR000873">
    <property type="entry name" value="AMP-dep_synth/lig_dom"/>
</dbReference>
<evidence type="ECO:0000313" key="3">
    <source>
        <dbReference type="Proteomes" id="UP000179179"/>
    </source>
</evidence>
<organism evidence="2 3">
    <name type="scientific">Aspergillus bombycis</name>
    <dbReference type="NCBI Taxonomy" id="109264"/>
    <lineage>
        <taxon>Eukaryota</taxon>
        <taxon>Fungi</taxon>
        <taxon>Dikarya</taxon>
        <taxon>Ascomycota</taxon>
        <taxon>Pezizomycotina</taxon>
        <taxon>Eurotiomycetes</taxon>
        <taxon>Eurotiomycetidae</taxon>
        <taxon>Eurotiales</taxon>
        <taxon>Aspergillaceae</taxon>
        <taxon>Aspergillus</taxon>
    </lineage>
</organism>
<feature type="domain" description="AMP-dependent synthetase/ligase" evidence="1">
    <location>
        <begin position="1"/>
        <end position="82"/>
    </location>
</feature>
<dbReference type="Pfam" id="PF00501">
    <property type="entry name" value="AMP-binding"/>
    <property type="match status" value="1"/>
</dbReference>
<dbReference type="RefSeq" id="XP_022390002.1">
    <property type="nucleotide sequence ID" value="XM_022532462.1"/>
</dbReference>
<dbReference type="Proteomes" id="UP000179179">
    <property type="component" value="Unassembled WGS sequence"/>
</dbReference>
<dbReference type="PANTHER" id="PTHR43201">
    <property type="entry name" value="ACYL-COA SYNTHETASE"/>
    <property type="match status" value="1"/>
</dbReference>
<keyword evidence="3" id="KW-1185">Reference proteome</keyword>
<gene>
    <name evidence="2" type="ORF">ABOM_005333</name>
</gene>
<sequence length="132" mass="14580">MVGGMKVAPSLMEEIQATFSLMDVRIIYGMTETSTGSFMTAATGKALPHVRAKIVDSQNYILPRGSRGELCISGYLLQKGYYKNEEKTAEALVRDEKGVVWIQTGDEVSVDEEGYCRIKGRVKDIIIRGQLA</sequence>
<dbReference type="GO" id="GO:0031956">
    <property type="term" value="F:medium-chain fatty acid-CoA ligase activity"/>
    <property type="evidence" value="ECO:0007669"/>
    <property type="project" value="TreeGrafter"/>
</dbReference>
<dbReference type="PANTHER" id="PTHR43201:SF30">
    <property type="entry name" value="AMP-DEPENDENT SYNTHETASE_LIGASE DOMAIN-CONTAINING PROTEIN"/>
    <property type="match status" value="1"/>
</dbReference>
<dbReference type="STRING" id="109264.A0A1F8A4J8"/>
<evidence type="ECO:0000313" key="2">
    <source>
        <dbReference type="EMBL" id="OGM46285.1"/>
    </source>
</evidence>
<dbReference type="GO" id="GO:0006631">
    <property type="term" value="P:fatty acid metabolic process"/>
    <property type="evidence" value="ECO:0007669"/>
    <property type="project" value="TreeGrafter"/>
</dbReference>
<comment type="caution">
    <text evidence="2">The sequence shown here is derived from an EMBL/GenBank/DDBJ whole genome shotgun (WGS) entry which is preliminary data.</text>
</comment>
<dbReference type="InterPro" id="IPR042099">
    <property type="entry name" value="ANL_N_sf"/>
</dbReference>
<dbReference type="GeneID" id="34448723"/>
<dbReference type="Gene3D" id="3.40.50.12780">
    <property type="entry name" value="N-terminal domain of ligase-like"/>
    <property type="match status" value="1"/>
</dbReference>
<dbReference type="SUPFAM" id="SSF56801">
    <property type="entry name" value="Acetyl-CoA synthetase-like"/>
    <property type="match status" value="1"/>
</dbReference>
<dbReference type="EMBL" id="LYCR01000033">
    <property type="protein sequence ID" value="OGM46285.1"/>
    <property type="molecule type" value="Genomic_DNA"/>
</dbReference>
<reference evidence="2 3" key="1">
    <citation type="journal article" date="2016" name="Genome Biol. Evol.">
        <title>Draft genome sequence of an aflatoxigenic Aspergillus species, A. bombycis.</title>
        <authorList>
            <person name="Moore G.G."/>
            <person name="Mack B.M."/>
            <person name="Beltz S.B."/>
            <person name="Gilbert M.K."/>
        </authorList>
    </citation>
    <scope>NUCLEOTIDE SEQUENCE [LARGE SCALE GENOMIC DNA]</scope>
    <source>
        <strain evidence="3">NRRL 26010</strain>
    </source>
</reference>
<dbReference type="AlphaFoldDB" id="A0A1F8A4J8"/>
<protein>
    <recommendedName>
        <fullName evidence="1">AMP-dependent synthetase/ligase domain-containing protein</fullName>
    </recommendedName>
</protein>
<accession>A0A1F8A4J8</accession>
<proteinExistence type="predicted"/>